<dbReference type="SUPFAM" id="SSF49863">
    <property type="entry name" value="Hyaluronate lyase-like, C-terminal domain"/>
    <property type="match status" value="1"/>
</dbReference>
<dbReference type="SUPFAM" id="SSF48230">
    <property type="entry name" value="Chondroitin AC/alginate lyase"/>
    <property type="match status" value="1"/>
</dbReference>
<dbReference type="InterPro" id="IPR004103">
    <property type="entry name" value="Lyase_8_C"/>
</dbReference>
<dbReference type="GO" id="GO:0030246">
    <property type="term" value="F:carbohydrate binding"/>
    <property type="evidence" value="ECO:0007669"/>
    <property type="project" value="InterPro"/>
</dbReference>
<keyword evidence="10" id="KW-1185">Reference proteome</keyword>
<organism evidence="9 10">
    <name type="scientific">Ganoderma sinense ZZ0214-1</name>
    <dbReference type="NCBI Taxonomy" id="1077348"/>
    <lineage>
        <taxon>Eukaryota</taxon>
        <taxon>Fungi</taxon>
        <taxon>Dikarya</taxon>
        <taxon>Basidiomycota</taxon>
        <taxon>Agaricomycotina</taxon>
        <taxon>Agaricomycetes</taxon>
        <taxon>Polyporales</taxon>
        <taxon>Polyporaceae</taxon>
        <taxon>Ganoderma</taxon>
    </lineage>
</organism>
<dbReference type="InterPro" id="IPR008929">
    <property type="entry name" value="Chondroitin_lyas"/>
</dbReference>
<dbReference type="GO" id="GO:0005576">
    <property type="term" value="C:extracellular region"/>
    <property type="evidence" value="ECO:0007669"/>
    <property type="project" value="InterPro"/>
</dbReference>
<comment type="similarity">
    <text evidence="1">Belongs to the polysaccharide lyase 8 family.</text>
</comment>
<evidence type="ECO:0000313" key="9">
    <source>
        <dbReference type="EMBL" id="PIL33715.1"/>
    </source>
</evidence>
<dbReference type="OrthoDB" id="5980780at2759"/>
<dbReference type="SUPFAM" id="SSF74650">
    <property type="entry name" value="Galactose mutarotase-like"/>
    <property type="match status" value="1"/>
</dbReference>
<evidence type="ECO:0000256" key="3">
    <source>
        <dbReference type="ARBA" id="ARBA00023239"/>
    </source>
</evidence>
<feature type="domain" description="Polysaccharide lyase family 8 central" evidence="6">
    <location>
        <begin position="501"/>
        <end position="753"/>
    </location>
</feature>
<dbReference type="PANTHER" id="PTHR38481">
    <property type="entry name" value="HYALURONATE LYASE"/>
    <property type="match status" value="1"/>
</dbReference>
<dbReference type="InterPro" id="IPR003159">
    <property type="entry name" value="Lyase_8_central_dom"/>
</dbReference>
<dbReference type="Pfam" id="PF08124">
    <property type="entry name" value="Lyase_8_N"/>
    <property type="match status" value="1"/>
</dbReference>
<evidence type="ECO:0000256" key="4">
    <source>
        <dbReference type="SAM" id="MobiDB-lite"/>
    </source>
</evidence>
<dbReference type="Gene3D" id="1.50.10.100">
    <property type="entry name" value="Chondroitin AC/alginate lyase"/>
    <property type="match status" value="1"/>
</dbReference>
<dbReference type="Gene3D" id="2.70.98.10">
    <property type="match status" value="1"/>
</dbReference>
<evidence type="ECO:0000256" key="2">
    <source>
        <dbReference type="ARBA" id="ARBA00022729"/>
    </source>
</evidence>
<name>A0A2G8SIW0_9APHY</name>
<reference evidence="9 10" key="1">
    <citation type="journal article" date="2015" name="Sci. Rep.">
        <title>Chromosome-level genome map provides insights into diverse defense mechanisms in the medicinal fungus Ganoderma sinense.</title>
        <authorList>
            <person name="Zhu Y."/>
            <person name="Xu J."/>
            <person name="Sun C."/>
            <person name="Zhou S."/>
            <person name="Xu H."/>
            <person name="Nelson D.R."/>
            <person name="Qian J."/>
            <person name="Song J."/>
            <person name="Luo H."/>
            <person name="Xiang L."/>
            <person name="Li Y."/>
            <person name="Xu Z."/>
            <person name="Ji A."/>
            <person name="Wang L."/>
            <person name="Lu S."/>
            <person name="Hayward A."/>
            <person name="Sun W."/>
            <person name="Li X."/>
            <person name="Schwartz D.C."/>
            <person name="Wang Y."/>
            <person name="Chen S."/>
        </authorList>
    </citation>
    <scope>NUCLEOTIDE SEQUENCE [LARGE SCALE GENOMIC DNA]</scope>
    <source>
        <strain evidence="9 10">ZZ0214-1</strain>
    </source>
</reference>
<dbReference type="InterPro" id="IPR011013">
    <property type="entry name" value="Gal_mutarotase_sf_dom"/>
</dbReference>
<feature type="domain" description="Polysaccharide lyase family 8 C-terminal" evidence="7">
    <location>
        <begin position="772"/>
        <end position="840"/>
    </location>
</feature>
<dbReference type="EMBL" id="AYKW01000007">
    <property type="protein sequence ID" value="PIL33715.1"/>
    <property type="molecule type" value="Genomic_DNA"/>
</dbReference>
<proteinExistence type="inferred from homology"/>
<dbReference type="AlphaFoldDB" id="A0A2G8SIW0"/>
<feature type="compositionally biased region" description="Low complexity" evidence="4">
    <location>
        <begin position="110"/>
        <end position="129"/>
    </location>
</feature>
<evidence type="ECO:0000259" key="6">
    <source>
        <dbReference type="Pfam" id="PF02278"/>
    </source>
</evidence>
<dbReference type="InterPro" id="IPR014718">
    <property type="entry name" value="GH-type_carb-bd"/>
</dbReference>
<dbReference type="InterPro" id="IPR012970">
    <property type="entry name" value="Lyase_8_alpha_N"/>
</dbReference>
<accession>A0A2G8SIW0</accession>
<evidence type="ECO:0000259" key="8">
    <source>
        <dbReference type="Pfam" id="PF08124"/>
    </source>
</evidence>
<feature type="domain" description="Polysaccharide lyase 8 N-terminal alpha-helical" evidence="8">
    <location>
        <begin position="174"/>
        <end position="410"/>
    </location>
</feature>
<dbReference type="GO" id="GO:0016837">
    <property type="term" value="F:carbon-oxygen lyase activity, acting on polysaccharides"/>
    <property type="evidence" value="ECO:0007669"/>
    <property type="project" value="UniProtKB-ARBA"/>
</dbReference>
<feature type="signal peptide" evidence="5">
    <location>
        <begin position="1"/>
        <end position="22"/>
    </location>
</feature>
<evidence type="ECO:0000256" key="5">
    <source>
        <dbReference type="SAM" id="SignalP"/>
    </source>
</evidence>
<keyword evidence="3" id="KW-0456">Lyase</keyword>
<evidence type="ECO:0000256" key="1">
    <source>
        <dbReference type="ARBA" id="ARBA00006699"/>
    </source>
</evidence>
<feature type="region of interest" description="Disordered" evidence="4">
    <location>
        <begin position="110"/>
        <end position="135"/>
    </location>
</feature>
<dbReference type="Pfam" id="PF02278">
    <property type="entry name" value="Lyase_8"/>
    <property type="match status" value="1"/>
</dbReference>
<evidence type="ECO:0000259" key="7">
    <source>
        <dbReference type="Pfam" id="PF02884"/>
    </source>
</evidence>
<feature type="chain" id="PRO_5013890075" description="Polysaccharide lyase family 8 protein" evidence="5">
    <location>
        <begin position="23"/>
        <end position="885"/>
    </location>
</feature>
<dbReference type="Gene3D" id="2.60.220.10">
    <property type="entry name" value="Polysaccharide lyase family 8-like, C-terminal"/>
    <property type="match status" value="1"/>
</dbReference>
<dbReference type="PANTHER" id="PTHR38481:SF1">
    <property type="entry name" value="HYALURONATE LYASE"/>
    <property type="match status" value="1"/>
</dbReference>
<dbReference type="Pfam" id="PF02884">
    <property type="entry name" value="Lyase_8_C"/>
    <property type="match status" value="1"/>
</dbReference>
<dbReference type="GO" id="GO:0005975">
    <property type="term" value="P:carbohydrate metabolic process"/>
    <property type="evidence" value="ECO:0007669"/>
    <property type="project" value="InterPro"/>
</dbReference>
<evidence type="ECO:0008006" key="11">
    <source>
        <dbReference type="Google" id="ProtNLM"/>
    </source>
</evidence>
<dbReference type="InterPro" id="IPR011071">
    <property type="entry name" value="Lyase_8-like_C"/>
</dbReference>
<keyword evidence="2 5" id="KW-0732">Signal</keyword>
<comment type="caution">
    <text evidence="9">The sequence shown here is derived from an EMBL/GenBank/DDBJ whole genome shotgun (WGS) entry which is preliminary data.</text>
</comment>
<protein>
    <recommendedName>
        <fullName evidence="11">Polysaccharide lyase family 8 protein</fullName>
    </recommendedName>
</protein>
<evidence type="ECO:0000313" key="10">
    <source>
        <dbReference type="Proteomes" id="UP000230002"/>
    </source>
</evidence>
<dbReference type="Proteomes" id="UP000230002">
    <property type="component" value="Unassembled WGS sequence"/>
</dbReference>
<gene>
    <name evidence="9" type="ORF">GSI_04340</name>
</gene>
<sequence>MVALALAPGLALLPCFLQGAYGAALTGSSQLGLSLSVNSSSDLATATPHPISISTAAPRVNLTSSGDVPATSSKAASSMSTLSSSALTSNVTESATSSAASLTATSVPSSTVSSVASSSPTTTGASHPTQSADPGTAADIATILDRRLSIVVGGIGNANGLAGWLSTLGANGKWPDSEIDYTTGCTARRANWPAEGHWQRLVVMAAAWHGGVPNASNYVNDSSLLAAISSAMDYWFINDFTDSACLDQGGLTACPCGTPGFWNTNWFSNIIGIPALVGETCNLVGAAHLAPTQLSNCTNIMDRAFGTFGRYVNGLGYLTGANTLDVAKIGIDSGLLTGNATLVASGYQHIHSEVVVQNAIRADGIRADGSFGQHGGIIYNGNYGKDYTNDALALEIAAAGTQYSAQNANTSSQSALETLLDGDLWMVFRNVITGVRHWDFSVLPRFITFPVSDGQATASLDVNVSQIHQIGDLWGSEIIQSVAESFAANSSTANAGDINGNRMFYANDYLVQRGPGYVTTLRMYSNRTTNTECVNSQNPLGFHLSDGTLYTYLHGNEYEDIAAAWDWNLIPGTTVDYNATPLTCAHTQWAGVQAFVGGASDGSVGAAAMRYTNPYTGSLTFQKAWFFLEDDVQHILISSANTTSPDADPVISVLDQKRLNGDVYVDGRVLTEGGNFSRPRSLWHDGVGYTFDCGFLDGQFDLAVDFGARSGDWAAIGISTVGNITVDLFSAWINHGSGAQLDVPVGYTAYPATTRDEFFWKSVKRQPQLFTIRNDASVSAVFDARHRTSMFVFWDAQGGSVTFEPGLLDAPITVQASANSVVIYKLDDGNVTVSDPSQTVPTLNITMGVGHLGWKPEGWGSDHTKILLFDLPSGGVAGSSVTKAI</sequence>
<dbReference type="InterPro" id="IPR038970">
    <property type="entry name" value="Lyase_8"/>
</dbReference>